<dbReference type="OrthoDB" id="2934253at2"/>
<proteinExistence type="predicted"/>
<gene>
    <name evidence="1" type="ORF">BKP35_08770</name>
</gene>
<dbReference type="AlphaFoldDB" id="A0A1S2LMV1"/>
<name>A0A1S2LMV1_9BACI</name>
<dbReference type="EMBL" id="MLQQ01000013">
    <property type="protein sequence ID" value="OIJ13859.1"/>
    <property type="molecule type" value="Genomic_DNA"/>
</dbReference>
<reference evidence="1 2" key="1">
    <citation type="submission" date="2016-10" db="EMBL/GenBank/DDBJ databases">
        <title>Draft genome sequences of four alkaliphilic bacteria belonging to the Anaerobacillus genus.</title>
        <authorList>
            <person name="Bassil N.M."/>
            <person name="Lloyd J.R."/>
        </authorList>
    </citation>
    <scope>NUCLEOTIDE SEQUENCE [LARGE SCALE GENOMIC DNA]</scope>
    <source>
        <strain evidence="1 2">DSM 15340</strain>
    </source>
</reference>
<sequence>METYNQTAFPPLGLYNSDALNLKNPHDTYDVYVNEEHIGKKILLTQADEIEDVGDFLKAQGIENVSTNLNGDHYVIKTDEAQRVKNIIDAYLKNR</sequence>
<keyword evidence="2" id="KW-1185">Reference proteome</keyword>
<comment type="caution">
    <text evidence="1">The sequence shown here is derived from an EMBL/GenBank/DDBJ whole genome shotgun (WGS) entry which is preliminary data.</text>
</comment>
<evidence type="ECO:0000313" key="1">
    <source>
        <dbReference type="EMBL" id="OIJ13859.1"/>
    </source>
</evidence>
<evidence type="ECO:0000313" key="2">
    <source>
        <dbReference type="Proteomes" id="UP000180098"/>
    </source>
</evidence>
<dbReference type="Proteomes" id="UP000180098">
    <property type="component" value="Unassembled WGS sequence"/>
</dbReference>
<accession>A0A1S2LMV1</accession>
<protein>
    <submittedName>
        <fullName evidence="1">Uncharacterized protein</fullName>
    </submittedName>
</protein>
<dbReference type="RefSeq" id="WP_071312969.1">
    <property type="nucleotide sequence ID" value="NZ_MLQQ01000013.1"/>
</dbReference>
<organism evidence="1 2">
    <name type="scientific">Anaerobacillus arseniciselenatis</name>
    <dbReference type="NCBI Taxonomy" id="85682"/>
    <lineage>
        <taxon>Bacteria</taxon>
        <taxon>Bacillati</taxon>
        <taxon>Bacillota</taxon>
        <taxon>Bacilli</taxon>
        <taxon>Bacillales</taxon>
        <taxon>Bacillaceae</taxon>
        <taxon>Anaerobacillus</taxon>
    </lineage>
</organism>